<dbReference type="PROSITE" id="PS50056">
    <property type="entry name" value="TYR_PHOSPHATASE_2"/>
    <property type="match status" value="1"/>
</dbReference>
<dbReference type="AlphaFoldDB" id="A0A834RFW9"/>
<evidence type="ECO:0000313" key="8">
    <source>
        <dbReference type="Proteomes" id="UP000070412"/>
    </source>
</evidence>
<feature type="domain" description="Tyrosine-protein phosphatase" evidence="4">
    <location>
        <begin position="191"/>
        <end position="333"/>
    </location>
</feature>
<dbReference type="SMART" id="SM00195">
    <property type="entry name" value="DSPc"/>
    <property type="match status" value="1"/>
</dbReference>
<evidence type="ECO:0000256" key="2">
    <source>
        <dbReference type="ARBA" id="ARBA00022801"/>
    </source>
</evidence>
<sequence length="343" mass="40343">MDSKRSDFDRKINRKVFKSLLDLSTLDMLERNLKWSPYPTSKEWIHSDSILGKNLLIESDSSESKKLLETSKLSSKFVENLNCCERERSLSAIDFNRSRFFKILETYSIENFHLQNNNLNCESMKNLRNDFEKIHKNLLEEAQSMRVTKSGLNIIRGFIDHLPDLIEQKAMQNSRRTPEKIKILLQQPYNQMSVIEEYLGLTGLGGLVIERLNELRQPIKCLINVTYELPLIRLTNMETYRIPVADNQDENIAIYFDEITEKIESMKRNNHSTVVHCMAGVSRSVTIVMAYLIRFHQMTVREAFIHIKRIRPFIRPNPSFLEQLVFYEWKYSKNLSLTKLTPK</sequence>
<dbReference type="SUPFAM" id="SSF52799">
    <property type="entry name" value="(Phosphotyrosine protein) phosphatases II"/>
    <property type="match status" value="1"/>
</dbReference>
<evidence type="ECO:0000259" key="4">
    <source>
        <dbReference type="PROSITE" id="PS50054"/>
    </source>
</evidence>
<dbReference type="InterPro" id="IPR000340">
    <property type="entry name" value="Dual-sp_phosphatase_cat-dom"/>
</dbReference>
<dbReference type="GO" id="GO:0005737">
    <property type="term" value="C:cytoplasm"/>
    <property type="evidence" value="ECO:0007669"/>
    <property type="project" value="TreeGrafter"/>
</dbReference>
<reference evidence="8" key="1">
    <citation type="journal article" date="2020" name="PLoS Negl. Trop. Dis.">
        <title>High-quality nuclear genome for Sarcoptes scabiei-A critical resource for a neglected parasite.</title>
        <authorList>
            <person name="Korhonen P.K."/>
            <person name="Gasser R.B."/>
            <person name="Ma G."/>
            <person name="Wang T."/>
            <person name="Stroehlein A.J."/>
            <person name="Young N.D."/>
            <person name="Ang C.S."/>
            <person name="Fernando D.D."/>
            <person name="Lu H.C."/>
            <person name="Taylor S."/>
            <person name="Reynolds S.L."/>
            <person name="Mofiz E."/>
            <person name="Najaraj S.H."/>
            <person name="Gowda H."/>
            <person name="Madugundu A."/>
            <person name="Renuse S."/>
            <person name="Holt D."/>
            <person name="Pandey A."/>
            <person name="Papenfuss A.T."/>
            <person name="Fischer K."/>
        </authorList>
    </citation>
    <scope>NUCLEOTIDE SEQUENCE [LARGE SCALE GENOMIC DNA]</scope>
</reference>
<dbReference type="PANTHER" id="PTHR45961:SF6">
    <property type="entry name" value="IP21249P"/>
    <property type="match status" value="1"/>
</dbReference>
<evidence type="ECO:0000313" key="7">
    <source>
        <dbReference type="EnsemblMetazoa" id="KAF7495948.1"/>
    </source>
</evidence>
<dbReference type="InterPro" id="IPR029021">
    <property type="entry name" value="Prot-tyrosine_phosphatase-like"/>
</dbReference>
<comment type="similarity">
    <text evidence="1">Belongs to the protein-tyrosine phosphatase family. Non-receptor class dual specificity subfamily.</text>
</comment>
<dbReference type="PANTHER" id="PTHR45961">
    <property type="entry name" value="IP21249P"/>
    <property type="match status" value="1"/>
</dbReference>
<accession>A0A834RFW9</accession>
<protein>
    <submittedName>
        <fullName evidence="6">Dual specificity protein phosphatase 14</fullName>
    </submittedName>
</protein>
<evidence type="ECO:0000313" key="6">
    <source>
        <dbReference type="EMBL" id="KAF7495948.1"/>
    </source>
</evidence>
<dbReference type="Proteomes" id="UP000070412">
    <property type="component" value="Unassembled WGS sequence"/>
</dbReference>
<evidence type="ECO:0000256" key="3">
    <source>
        <dbReference type="ARBA" id="ARBA00022912"/>
    </source>
</evidence>
<keyword evidence="2" id="KW-0378">Hydrolase</keyword>
<dbReference type="EMBL" id="WVUK01000043">
    <property type="protein sequence ID" value="KAF7495948.1"/>
    <property type="molecule type" value="Genomic_DNA"/>
</dbReference>
<dbReference type="Gene3D" id="3.90.190.10">
    <property type="entry name" value="Protein tyrosine phosphatase superfamily"/>
    <property type="match status" value="1"/>
</dbReference>
<dbReference type="EnsemblMetazoa" id="SSS_667s_mrna">
    <property type="protein sequence ID" value="KAF7495948.1"/>
    <property type="gene ID" value="SSS_667"/>
</dbReference>
<evidence type="ECO:0000256" key="1">
    <source>
        <dbReference type="ARBA" id="ARBA00008601"/>
    </source>
</evidence>
<reference evidence="6" key="2">
    <citation type="submission" date="2020-01" db="EMBL/GenBank/DDBJ databases">
        <authorList>
            <person name="Korhonen P.K.K."/>
            <person name="Guangxu M.G."/>
            <person name="Wang T.W."/>
            <person name="Stroehlein A.J.S."/>
            <person name="Young N.D."/>
            <person name="Ang C.-S.A."/>
            <person name="Fernando D.W.F."/>
            <person name="Lu H.L."/>
            <person name="Taylor S.T."/>
            <person name="Ehtesham M.E.M."/>
            <person name="Najaraj S.H.N."/>
            <person name="Harsha G.H.G."/>
            <person name="Madugundu A.M."/>
            <person name="Renuse S.R."/>
            <person name="Holt D.H."/>
            <person name="Pandey A.P."/>
            <person name="Papenfuss A.P."/>
            <person name="Gasser R.B.G."/>
            <person name="Fischer K.F."/>
        </authorList>
    </citation>
    <scope>NUCLEOTIDE SEQUENCE</scope>
    <source>
        <strain evidence="6">SSS_KF_BRIS2020</strain>
    </source>
</reference>
<dbReference type="OrthoDB" id="285418at2759"/>
<dbReference type="PROSITE" id="PS50054">
    <property type="entry name" value="TYR_PHOSPHATASE_DUAL"/>
    <property type="match status" value="1"/>
</dbReference>
<dbReference type="InterPro" id="IPR000387">
    <property type="entry name" value="Tyr_Pase_dom"/>
</dbReference>
<dbReference type="InterPro" id="IPR052103">
    <property type="entry name" value="Dual_spec_Phospatases"/>
</dbReference>
<name>A0A834RFW9_SARSC</name>
<gene>
    <name evidence="6" type="primary">SSS_667g</name>
    <name evidence="6" type="ORF">SSS_667</name>
</gene>
<dbReference type="Pfam" id="PF00782">
    <property type="entry name" value="DSPc"/>
    <property type="match status" value="1"/>
</dbReference>
<reference evidence="7" key="3">
    <citation type="submission" date="2022-06" db="UniProtKB">
        <authorList>
            <consortium name="EnsemblMetazoa"/>
        </authorList>
    </citation>
    <scope>IDENTIFICATION</scope>
</reference>
<keyword evidence="8" id="KW-1185">Reference proteome</keyword>
<evidence type="ECO:0000259" key="5">
    <source>
        <dbReference type="PROSITE" id="PS50056"/>
    </source>
</evidence>
<dbReference type="InterPro" id="IPR020422">
    <property type="entry name" value="TYR_PHOSPHATASE_DUAL_dom"/>
</dbReference>
<organism evidence="6">
    <name type="scientific">Sarcoptes scabiei</name>
    <name type="common">Itch mite</name>
    <name type="synonym">Acarus scabiei</name>
    <dbReference type="NCBI Taxonomy" id="52283"/>
    <lineage>
        <taxon>Eukaryota</taxon>
        <taxon>Metazoa</taxon>
        <taxon>Ecdysozoa</taxon>
        <taxon>Arthropoda</taxon>
        <taxon>Chelicerata</taxon>
        <taxon>Arachnida</taxon>
        <taxon>Acari</taxon>
        <taxon>Acariformes</taxon>
        <taxon>Sarcoptiformes</taxon>
        <taxon>Astigmata</taxon>
        <taxon>Psoroptidia</taxon>
        <taxon>Sarcoptoidea</taxon>
        <taxon>Sarcoptidae</taxon>
        <taxon>Sarcoptinae</taxon>
        <taxon>Sarcoptes</taxon>
    </lineage>
</organism>
<dbReference type="GO" id="GO:0004721">
    <property type="term" value="F:phosphoprotein phosphatase activity"/>
    <property type="evidence" value="ECO:0007669"/>
    <property type="project" value="UniProtKB-KW"/>
</dbReference>
<keyword evidence="3" id="KW-0904">Protein phosphatase</keyword>
<feature type="domain" description="Tyrosine specific protein phosphatases" evidence="5">
    <location>
        <begin position="257"/>
        <end position="312"/>
    </location>
</feature>
<proteinExistence type="inferred from homology"/>